<dbReference type="RefSeq" id="WP_376877548.1">
    <property type="nucleotide sequence ID" value="NZ_JBHUHP010000015.1"/>
</dbReference>
<accession>A0ABW4XCI2</accession>
<protein>
    <recommendedName>
        <fullName evidence="3">Thioesterase superfamily protein</fullName>
    </recommendedName>
</protein>
<dbReference type="Proteomes" id="UP001597402">
    <property type="component" value="Unassembled WGS sequence"/>
</dbReference>
<proteinExistence type="predicted"/>
<gene>
    <name evidence="1" type="ORF">ACFSHS_14825</name>
</gene>
<evidence type="ECO:0000313" key="1">
    <source>
        <dbReference type="EMBL" id="MFD2092847.1"/>
    </source>
</evidence>
<organism evidence="1 2">
    <name type="scientific">Blastococcus deserti</name>
    <dbReference type="NCBI Taxonomy" id="2259033"/>
    <lineage>
        <taxon>Bacteria</taxon>
        <taxon>Bacillati</taxon>
        <taxon>Actinomycetota</taxon>
        <taxon>Actinomycetes</taxon>
        <taxon>Geodermatophilales</taxon>
        <taxon>Geodermatophilaceae</taxon>
        <taxon>Blastococcus</taxon>
    </lineage>
</organism>
<dbReference type="Gene3D" id="3.10.129.10">
    <property type="entry name" value="Hotdog Thioesterase"/>
    <property type="match status" value="1"/>
</dbReference>
<dbReference type="InterPro" id="IPR029069">
    <property type="entry name" value="HotDog_dom_sf"/>
</dbReference>
<name>A0ABW4XCI2_9ACTN</name>
<evidence type="ECO:0000313" key="2">
    <source>
        <dbReference type="Proteomes" id="UP001597402"/>
    </source>
</evidence>
<reference evidence="2" key="1">
    <citation type="journal article" date="2019" name="Int. J. Syst. Evol. Microbiol.">
        <title>The Global Catalogue of Microorganisms (GCM) 10K type strain sequencing project: providing services to taxonomists for standard genome sequencing and annotation.</title>
        <authorList>
            <consortium name="The Broad Institute Genomics Platform"/>
            <consortium name="The Broad Institute Genome Sequencing Center for Infectious Disease"/>
            <person name="Wu L."/>
            <person name="Ma J."/>
        </authorList>
    </citation>
    <scope>NUCLEOTIDE SEQUENCE [LARGE SCALE GENOMIC DNA]</scope>
    <source>
        <strain evidence="2">JCM 3338</strain>
    </source>
</reference>
<comment type="caution">
    <text evidence="1">The sequence shown here is derived from an EMBL/GenBank/DDBJ whole genome shotgun (WGS) entry which is preliminary data.</text>
</comment>
<dbReference type="EMBL" id="JBHUHP010000015">
    <property type="protein sequence ID" value="MFD2092847.1"/>
    <property type="molecule type" value="Genomic_DNA"/>
</dbReference>
<dbReference type="SUPFAM" id="SSF54637">
    <property type="entry name" value="Thioesterase/thiol ester dehydrase-isomerase"/>
    <property type="match status" value="1"/>
</dbReference>
<evidence type="ECO:0008006" key="3">
    <source>
        <dbReference type="Google" id="ProtNLM"/>
    </source>
</evidence>
<keyword evidence="2" id="KW-1185">Reference proteome</keyword>
<sequence>MPTLTVAERFCGPPGTANGGYLGGRLAALVGGPTVSVRLRRPVPLERPLEVRPGDGGRDLRNGAELVDGEELLATAVPADLDLDVPAPPSPAEAAAAQAALPPRVGHPYPRCFGCGPDRVPGDAVAVFVGPLPDRPELWAGTFRPTAQLPSSTGEAAPETVWAALDCPSLQPAAPALTSPWLLGTLTVRQERPVAVGAEHVLLAWSVGRGGRRAFTASAIVGPGGEVCARARAVWFEILPS</sequence>